<dbReference type="KEGG" id="scm:SCHCO_02672913"/>
<dbReference type="InParanoid" id="D8QI29"/>
<name>D8QI29_SCHCM</name>
<dbReference type="Proteomes" id="UP000007431">
    <property type="component" value="Unassembled WGS sequence"/>
</dbReference>
<feature type="non-terminal residue" evidence="1">
    <location>
        <position position="379"/>
    </location>
</feature>
<dbReference type="OrthoDB" id="3075632at2759"/>
<sequence>MRMSPDTRGLPVELLQIVAGLCGQKTLKSLMRTSRLFSNIARPLLLRRLHVRSADVLYMTVDDIPLWSLVNMITIGPQVPPHAFPILPNVTTLRWSCLDMGAPSTQSSVLSSFLWQFPVLSDLEVRVHVHSVAVLVRGLSTMSSKLSTLQVGFLGAVEASSDDQSLDLASLRRLVLLDDEPFPIRDLLTTDVLGRTSHLRQLRLPRFMTWVEFVHCMDGVAGYLYVLELPSFQGIDNYELRTRRPMISLTTILFEINEPNDSERWEWAFIQEFLFAFGCTRVADSLDTVHIRIDASHARDVCLWGPDAPALFYGQHAQTQEVRWDSWLRSVKHFPHLKITVFTKYAEGSRSIVALRKYVQASLALIPPPTLDIHVVPRE</sequence>
<dbReference type="GeneID" id="9593552"/>
<evidence type="ECO:0008006" key="3">
    <source>
        <dbReference type="Google" id="ProtNLM"/>
    </source>
</evidence>
<dbReference type="EMBL" id="GL377313">
    <property type="protein sequence ID" value="EFI92335.1"/>
    <property type="molecule type" value="Genomic_DNA"/>
</dbReference>
<dbReference type="VEuPathDB" id="FungiDB:SCHCODRAFT_02673266"/>
<accession>D8QI29</accession>
<dbReference type="AlphaFoldDB" id="D8QI29"/>
<protein>
    <recommendedName>
        <fullName evidence="3">F-box domain-containing protein</fullName>
    </recommendedName>
</protein>
<dbReference type="HOGENOM" id="CLU_729898_0_0_1"/>
<organism evidence="2">
    <name type="scientific">Schizophyllum commune (strain H4-8 / FGSC 9210)</name>
    <name type="common">Split gill fungus</name>
    <dbReference type="NCBI Taxonomy" id="578458"/>
    <lineage>
        <taxon>Eukaryota</taxon>
        <taxon>Fungi</taxon>
        <taxon>Dikarya</taxon>
        <taxon>Basidiomycota</taxon>
        <taxon>Agaricomycotina</taxon>
        <taxon>Agaricomycetes</taxon>
        <taxon>Agaricomycetidae</taxon>
        <taxon>Agaricales</taxon>
        <taxon>Schizophyllaceae</taxon>
        <taxon>Schizophyllum</taxon>
    </lineage>
</organism>
<evidence type="ECO:0000313" key="2">
    <source>
        <dbReference type="Proteomes" id="UP000007431"/>
    </source>
</evidence>
<proteinExistence type="predicted"/>
<reference evidence="1 2" key="1">
    <citation type="journal article" date="2010" name="Nat. Biotechnol.">
        <title>Genome sequence of the model mushroom Schizophyllum commune.</title>
        <authorList>
            <person name="Ohm R.A."/>
            <person name="de Jong J.F."/>
            <person name="Lugones L.G."/>
            <person name="Aerts A."/>
            <person name="Kothe E."/>
            <person name="Stajich J.E."/>
            <person name="de Vries R.P."/>
            <person name="Record E."/>
            <person name="Levasseur A."/>
            <person name="Baker S.E."/>
            <person name="Bartholomew K.A."/>
            <person name="Coutinho P.M."/>
            <person name="Erdmann S."/>
            <person name="Fowler T.J."/>
            <person name="Gathman A.C."/>
            <person name="Lombard V."/>
            <person name="Henrissat B."/>
            <person name="Knabe N."/>
            <person name="Kuees U."/>
            <person name="Lilly W.W."/>
            <person name="Lindquist E."/>
            <person name="Lucas S."/>
            <person name="Magnuson J.K."/>
            <person name="Piumi F."/>
            <person name="Raudaskoski M."/>
            <person name="Salamov A."/>
            <person name="Schmutz J."/>
            <person name="Schwarze F.W.M.R."/>
            <person name="vanKuyk P.A."/>
            <person name="Horton J.S."/>
            <person name="Grigoriev I.V."/>
            <person name="Woesten H.A.B."/>
        </authorList>
    </citation>
    <scope>NUCLEOTIDE SEQUENCE [LARGE SCALE GENOMIC DNA]</scope>
    <source>
        <strain evidence="2">H4-8 / FGSC 9210</strain>
    </source>
</reference>
<keyword evidence="2" id="KW-1185">Reference proteome</keyword>
<dbReference type="RefSeq" id="XP_003027238.1">
    <property type="nucleotide sequence ID" value="XM_003027192.1"/>
</dbReference>
<gene>
    <name evidence="1" type="ORF">SCHCODRAFT_113557</name>
</gene>
<dbReference type="VEuPathDB" id="FungiDB:SCHCODRAFT_02672913"/>
<evidence type="ECO:0000313" key="1">
    <source>
        <dbReference type="EMBL" id="EFI92335.1"/>
    </source>
</evidence>